<organism evidence="2 3">
    <name type="scientific">Ilumatobacter coccineus (strain NBRC 103263 / KCTC 29153 / YM16-304)</name>
    <dbReference type="NCBI Taxonomy" id="1313172"/>
    <lineage>
        <taxon>Bacteria</taxon>
        <taxon>Bacillati</taxon>
        <taxon>Actinomycetota</taxon>
        <taxon>Acidimicrobiia</taxon>
        <taxon>Acidimicrobiales</taxon>
        <taxon>Ilumatobacteraceae</taxon>
        <taxon>Ilumatobacter</taxon>
    </lineage>
</organism>
<dbReference type="Gene3D" id="1.25.40.10">
    <property type="entry name" value="Tetratricopeptide repeat domain"/>
    <property type="match status" value="1"/>
</dbReference>
<name>A0A6C7E3K0_ILUCY</name>
<feature type="transmembrane region" description="Helical" evidence="1">
    <location>
        <begin position="82"/>
        <end position="103"/>
    </location>
</feature>
<keyword evidence="1" id="KW-0812">Transmembrane</keyword>
<dbReference type="AlphaFoldDB" id="A0A6C7E3K0"/>
<keyword evidence="1" id="KW-0472">Membrane</keyword>
<proteinExistence type="predicted"/>
<gene>
    <name evidence="2" type="ORF">YM304_09670</name>
</gene>
<dbReference type="KEGG" id="aym:YM304_09670"/>
<keyword evidence="3" id="KW-1185">Reference proteome</keyword>
<sequence>MSSTIRSGRDLDQLAELEEERRFLLRSLRDLEKEHDAGDVDDADYETLKDGYTSRAADVLRQIEAGQRKLAPKQPRRWSRTIAVVAAVALGSAGIGIALAQAWGERGANQEITGFTPGDDVRAVLASARAALNDGNFPAANELFFRVVESEQERGVDNPEALAYYGWTLALGTRDNLDAASSAQQLELALLALDRAIDMDETYADPYCFIAIIESSFRDDPVRALPFVEDCESRNPPADMADLIGAFADEIRADAAAADS</sequence>
<dbReference type="Proteomes" id="UP000011863">
    <property type="component" value="Chromosome"/>
</dbReference>
<dbReference type="OrthoDB" id="5244475at2"/>
<dbReference type="RefSeq" id="WP_015440528.1">
    <property type="nucleotide sequence ID" value="NC_020520.1"/>
</dbReference>
<protein>
    <submittedName>
        <fullName evidence="2">Uncharacterized protein</fullName>
    </submittedName>
</protein>
<evidence type="ECO:0000313" key="2">
    <source>
        <dbReference type="EMBL" id="BAN01281.1"/>
    </source>
</evidence>
<evidence type="ECO:0000313" key="3">
    <source>
        <dbReference type="Proteomes" id="UP000011863"/>
    </source>
</evidence>
<dbReference type="EMBL" id="AP012057">
    <property type="protein sequence ID" value="BAN01281.1"/>
    <property type="molecule type" value="Genomic_DNA"/>
</dbReference>
<dbReference type="InterPro" id="IPR011990">
    <property type="entry name" value="TPR-like_helical_dom_sf"/>
</dbReference>
<keyword evidence="1" id="KW-1133">Transmembrane helix</keyword>
<accession>A0A6C7E3K0</accession>
<evidence type="ECO:0000256" key="1">
    <source>
        <dbReference type="SAM" id="Phobius"/>
    </source>
</evidence>
<reference evidence="2 3" key="1">
    <citation type="journal article" date="2013" name="Int. J. Syst. Evol. Microbiol.">
        <title>Ilumatobacter nonamiense sp. nov. and Ilumatobacter coccineum sp. nov., isolated from seashore sand.</title>
        <authorList>
            <person name="Matsumoto A."/>
            <person name="Kasai H."/>
            <person name="Matsuo Y."/>
            <person name="Shizuri Y."/>
            <person name="Ichikawa N."/>
            <person name="Fujita N."/>
            <person name="Omura S."/>
            <person name="Takahashi Y."/>
        </authorList>
    </citation>
    <scope>NUCLEOTIDE SEQUENCE [LARGE SCALE GENOMIC DNA]</scope>
    <source>
        <strain evidence="3">NBRC 103263 / KCTC 29153 / YM16-304</strain>
    </source>
</reference>